<name>A0ABD0P7V7_CIRMR</name>
<feature type="non-terminal residue" evidence="1">
    <location>
        <position position="73"/>
    </location>
</feature>
<proteinExistence type="predicted"/>
<evidence type="ECO:0000313" key="2">
    <source>
        <dbReference type="Proteomes" id="UP001529510"/>
    </source>
</evidence>
<organism evidence="1 2">
    <name type="scientific">Cirrhinus mrigala</name>
    <name type="common">Mrigala</name>
    <dbReference type="NCBI Taxonomy" id="683832"/>
    <lineage>
        <taxon>Eukaryota</taxon>
        <taxon>Metazoa</taxon>
        <taxon>Chordata</taxon>
        <taxon>Craniata</taxon>
        <taxon>Vertebrata</taxon>
        <taxon>Euteleostomi</taxon>
        <taxon>Actinopterygii</taxon>
        <taxon>Neopterygii</taxon>
        <taxon>Teleostei</taxon>
        <taxon>Ostariophysi</taxon>
        <taxon>Cypriniformes</taxon>
        <taxon>Cyprinidae</taxon>
        <taxon>Labeoninae</taxon>
        <taxon>Labeonini</taxon>
        <taxon>Cirrhinus</taxon>
    </lineage>
</organism>
<protein>
    <submittedName>
        <fullName evidence="1">Uncharacterized protein</fullName>
    </submittedName>
</protein>
<dbReference type="AlphaFoldDB" id="A0ABD0P7V7"/>
<dbReference type="Proteomes" id="UP001529510">
    <property type="component" value="Unassembled WGS sequence"/>
</dbReference>
<keyword evidence="2" id="KW-1185">Reference proteome</keyword>
<gene>
    <name evidence="1" type="ORF">M9458_034773</name>
</gene>
<feature type="non-terminal residue" evidence="1">
    <location>
        <position position="1"/>
    </location>
</feature>
<accession>A0ABD0P7V7</accession>
<comment type="caution">
    <text evidence="1">The sequence shown here is derived from an EMBL/GenBank/DDBJ whole genome shotgun (WGS) entry which is preliminary data.</text>
</comment>
<reference evidence="1 2" key="1">
    <citation type="submission" date="2024-05" db="EMBL/GenBank/DDBJ databases">
        <title>Genome sequencing and assembly of Indian major carp, Cirrhinus mrigala (Hamilton, 1822).</title>
        <authorList>
            <person name="Mohindra V."/>
            <person name="Chowdhury L.M."/>
            <person name="Lal K."/>
            <person name="Jena J.K."/>
        </authorList>
    </citation>
    <scope>NUCLEOTIDE SEQUENCE [LARGE SCALE GENOMIC DNA]</scope>
    <source>
        <strain evidence="1">CM1030</strain>
        <tissue evidence="1">Blood</tissue>
    </source>
</reference>
<evidence type="ECO:0000313" key="1">
    <source>
        <dbReference type="EMBL" id="KAL0170177.1"/>
    </source>
</evidence>
<dbReference type="EMBL" id="JAMKFB020000017">
    <property type="protein sequence ID" value="KAL0170177.1"/>
    <property type="molecule type" value="Genomic_DNA"/>
</dbReference>
<sequence length="73" mass="7570">DVCCPDSVERRVSVGLGDLCCGGRPFMSGAGQICCGGRLYDGFSSQCCGGQLVPREMVCCGDADQGTPHKHVS</sequence>